<evidence type="ECO:0000256" key="1">
    <source>
        <dbReference type="ARBA" id="ARBA00022801"/>
    </source>
</evidence>
<dbReference type="InterPro" id="IPR050300">
    <property type="entry name" value="GDXG_lipolytic_enzyme"/>
</dbReference>
<protein>
    <submittedName>
        <fullName evidence="3">Alpha/beta hydrolase</fullName>
    </submittedName>
</protein>
<reference evidence="3 4" key="1">
    <citation type="submission" date="2020-05" db="EMBL/GenBank/DDBJ databases">
        <title>Azospirillum oleiclasticum sp. nov, a nitrogen-fixing and heavy crude oil-emulsifying bacterium isolated from the crude oil of Yumen Oilfield.</title>
        <authorList>
            <person name="Wu D."/>
            <person name="Cai M."/>
            <person name="Zhang X."/>
        </authorList>
    </citation>
    <scope>NUCLEOTIDE SEQUENCE [LARGE SCALE GENOMIC DNA]</scope>
    <source>
        <strain evidence="3 4">ROY-1-1-2</strain>
    </source>
</reference>
<accession>A0ABX2TEJ1</accession>
<dbReference type="Gene3D" id="3.40.50.1820">
    <property type="entry name" value="alpha/beta hydrolase"/>
    <property type="match status" value="1"/>
</dbReference>
<evidence type="ECO:0000313" key="4">
    <source>
        <dbReference type="Proteomes" id="UP000584642"/>
    </source>
</evidence>
<dbReference type="PANTHER" id="PTHR48081:SF8">
    <property type="entry name" value="ALPHA_BETA HYDROLASE FOLD-3 DOMAIN-CONTAINING PROTEIN-RELATED"/>
    <property type="match status" value="1"/>
</dbReference>
<organism evidence="3 4">
    <name type="scientific">Azospirillum oleiclasticum</name>
    <dbReference type="NCBI Taxonomy" id="2735135"/>
    <lineage>
        <taxon>Bacteria</taxon>
        <taxon>Pseudomonadati</taxon>
        <taxon>Pseudomonadota</taxon>
        <taxon>Alphaproteobacteria</taxon>
        <taxon>Rhodospirillales</taxon>
        <taxon>Azospirillaceae</taxon>
        <taxon>Azospirillum</taxon>
    </lineage>
</organism>
<name>A0ABX2TEJ1_9PROT</name>
<dbReference type="GO" id="GO:0016787">
    <property type="term" value="F:hydrolase activity"/>
    <property type="evidence" value="ECO:0007669"/>
    <property type="project" value="UniProtKB-KW"/>
</dbReference>
<keyword evidence="1 3" id="KW-0378">Hydrolase</keyword>
<dbReference type="RefSeq" id="WP_180282874.1">
    <property type="nucleotide sequence ID" value="NZ_JABFDB010000010.1"/>
</dbReference>
<dbReference type="SUPFAM" id="SSF53474">
    <property type="entry name" value="alpha/beta-Hydrolases"/>
    <property type="match status" value="1"/>
</dbReference>
<dbReference type="Pfam" id="PF07859">
    <property type="entry name" value="Abhydrolase_3"/>
    <property type="match status" value="1"/>
</dbReference>
<proteinExistence type="predicted"/>
<comment type="caution">
    <text evidence="3">The sequence shown here is derived from an EMBL/GenBank/DDBJ whole genome shotgun (WGS) entry which is preliminary data.</text>
</comment>
<dbReference type="PANTHER" id="PTHR48081">
    <property type="entry name" value="AB HYDROLASE SUPERFAMILY PROTEIN C4A8.06C"/>
    <property type="match status" value="1"/>
</dbReference>
<dbReference type="InterPro" id="IPR013094">
    <property type="entry name" value="AB_hydrolase_3"/>
</dbReference>
<dbReference type="EMBL" id="JABFDB010000010">
    <property type="protein sequence ID" value="NYZ21110.1"/>
    <property type="molecule type" value="Genomic_DNA"/>
</dbReference>
<gene>
    <name evidence="3" type="ORF">HND93_15445</name>
</gene>
<dbReference type="InterPro" id="IPR029058">
    <property type="entry name" value="AB_hydrolase_fold"/>
</dbReference>
<dbReference type="Proteomes" id="UP000584642">
    <property type="component" value="Unassembled WGS sequence"/>
</dbReference>
<sequence>MGSTNRGNAANALRVEERTIAGHAQEVRLRLHRPAGTGRLPGVLYLHGGGFTSGSPEEAEVAASHIARAIPALVVSVAYSLAPAHPFPTALLDAHRAGLWMEETAGALGIRSGGLGLAGHDAGGHVATSLTFMARDQGGPRIAAVALLGPMLDPSLTRADDGADPDSDRSVAACARCYRAYLPDAVLRLHPYASPLDSSRLGRLPPALIITAEKDVLRAEAERYAARLIEAGVPTETIRFANVTHAALPAHGPALDAASDFLRRRLTGARS</sequence>
<evidence type="ECO:0000259" key="2">
    <source>
        <dbReference type="Pfam" id="PF07859"/>
    </source>
</evidence>
<feature type="domain" description="Alpha/beta hydrolase fold-3" evidence="2">
    <location>
        <begin position="43"/>
        <end position="247"/>
    </location>
</feature>
<keyword evidence="4" id="KW-1185">Reference proteome</keyword>
<evidence type="ECO:0000313" key="3">
    <source>
        <dbReference type="EMBL" id="NYZ21110.1"/>
    </source>
</evidence>